<evidence type="ECO:0000313" key="3">
    <source>
        <dbReference type="EMBL" id="THX34854.1"/>
    </source>
</evidence>
<evidence type="ECO:0000259" key="2">
    <source>
        <dbReference type="PROSITE" id="PS50097"/>
    </source>
</evidence>
<reference evidence="3 4" key="1">
    <citation type="submission" date="2018-10" db="EMBL/GenBank/DDBJ databases">
        <title>Fifty Aureobasidium pullulans genomes reveal a recombining polyextremotolerant generalist.</title>
        <authorList>
            <person name="Gostincar C."/>
            <person name="Turk M."/>
            <person name="Zajc J."/>
            <person name="Gunde-Cimerman N."/>
        </authorList>
    </citation>
    <scope>NUCLEOTIDE SEQUENCE [LARGE SCALE GENOMIC DNA]</scope>
    <source>
        <strain evidence="3 4">EXF-9785</strain>
    </source>
</reference>
<feature type="region of interest" description="Disordered" evidence="1">
    <location>
        <begin position="1"/>
        <end position="58"/>
    </location>
</feature>
<dbReference type="SUPFAM" id="SSF54695">
    <property type="entry name" value="POZ domain"/>
    <property type="match status" value="1"/>
</dbReference>
<dbReference type="AlphaFoldDB" id="A0A4S9ENU4"/>
<dbReference type="InterPro" id="IPR011333">
    <property type="entry name" value="SKP1/BTB/POZ_sf"/>
</dbReference>
<dbReference type="CDD" id="cd18186">
    <property type="entry name" value="BTB_POZ_ZBTB_KLHL-like"/>
    <property type="match status" value="1"/>
</dbReference>
<dbReference type="EMBL" id="QZAV01000215">
    <property type="protein sequence ID" value="THX34854.1"/>
    <property type="molecule type" value="Genomic_DNA"/>
</dbReference>
<evidence type="ECO:0000256" key="1">
    <source>
        <dbReference type="SAM" id="MobiDB-lite"/>
    </source>
</evidence>
<protein>
    <recommendedName>
        <fullName evidence="2">BTB domain-containing protein</fullName>
    </recommendedName>
</protein>
<feature type="compositionally biased region" description="Low complexity" evidence="1">
    <location>
        <begin position="8"/>
        <end position="58"/>
    </location>
</feature>
<accession>A0A4S9ENU4</accession>
<name>A0A4S9ENU4_AURPU</name>
<organism evidence="3 4">
    <name type="scientific">Aureobasidium pullulans</name>
    <name type="common">Black yeast</name>
    <name type="synonym">Pullularia pullulans</name>
    <dbReference type="NCBI Taxonomy" id="5580"/>
    <lineage>
        <taxon>Eukaryota</taxon>
        <taxon>Fungi</taxon>
        <taxon>Dikarya</taxon>
        <taxon>Ascomycota</taxon>
        <taxon>Pezizomycotina</taxon>
        <taxon>Dothideomycetes</taxon>
        <taxon>Dothideomycetidae</taxon>
        <taxon>Dothideales</taxon>
        <taxon>Saccotheciaceae</taxon>
        <taxon>Aureobasidium</taxon>
    </lineage>
</organism>
<feature type="region of interest" description="Disordered" evidence="1">
    <location>
        <begin position="70"/>
        <end position="91"/>
    </location>
</feature>
<feature type="domain" description="BTB" evidence="2">
    <location>
        <begin position="98"/>
        <end position="165"/>
    </location>
</feature>
<dbReference type="PROSITE" id="PS50097">
    <property type="entry name" value="BTB"/>
    <property type="match status" value="1"/>
</dbReference>
<dbReference type="Proteomes" id="UP000308953">
    <property type="component" value="Unassembled WGS sequence"/>
</dbReference>
<feature type="compositionally biased region" description="Low complexity" evidence="1">
    <location>
        <begin position="70"/>
        <end position="90"/>
    </location>
</feature>
<dbReference type="InterPro" id="IPR000210">
    <property type="entry name" value="BTB/POZ_dom"/>
</dbReference>
<sequence>MASSNMCSSSITLPSMSPSHISPSISSSSISTSSISTSSSSPPGDSFSSYSPSSYSPSSDFSSSEFLSSDSFSSDSSITTTSTPAPNKTTTYKDEIANGIMLTFDGKVKLVDRELLRSASEVFRKAFDGEFSEAATNSYKIQDHSQEAVLIMIQCIRRDQLDRENTKRYFENPDDHDASEQARNFGYDWSIELDTSDPHSFSRNVDFCLEVFLLANEYDIPTLSIEAIKLLIDLRKEVLMLGLPFSTDEIVDKVVELYDTNHVSTSSLMQRLASESVWNPDEVSEIYCKVEARYGFIEGIWQHIGRRWGVKDQYHTSFVLEMNKVQEEKELAENSYYYYDDYEGGCGLEDYYYGNDD</sequence>
<comment type="caution">
    <text evidence="3">The sequence shown here is derived from an EMBL/GenBank/DDBJ whole genome shotgun (WGS) entry which is preliminary data.</text>
</comment>
<gene>
    <name evidence="3" type="ORF">D6D10_07456</name>
</gene>
<dbReference type="Gene3D" id="3.30.710.10">
    <property type="entry name" value="Potassium Channel Kv1.1, Chain A"/>
    <property type="match status" value="1"/>
</dbReference>
<proteinExistence type="predicted"/>
<evidence type="ECO:0000313" key="4">
    <source>
        <dbReference type="Proteomes" id="UP000308953"/>
    </source>
</evidence>